<feature type="transmembrane region" description="Helical" evidence="2">
    <location>
        <begin position="20"/>
        <end position="40"/>
    </location>
</feature>
<sequence length="397" mass="44189">MSLSAAYSPSYRLYRRVRAAGSLAYGILIVLPVHVIANTIPSLRANPRCSFTRSVVVAFTRWFIQFAGTYRDVVTVLRTPKIVQARLDELGARYDEAPVWHGELKGEVRDWGARRGIESVKVPLFWGGKRGRPEPAQRADVRVLISFHGGGYMSNSAHPEDVTSFAPVTITAISKTVHVYCAVEYRLSALPTGGGKSTNPFPTALLDGITAFRYLLSLGYQPQNIYLLGDSAGGNLVMALVRYLCCEGKTQLGGIILLSPWLDISGSHSIPGLSRIDKKKTDYLGNACEPGSNNYLAFLGGPEDCMTPETPYVSPSCRNIPPPTFEGFPRTFISMGEDEQFLDEGKTLRQRMRKYLSDEQLVLDITPAAPHDYFLISMYEPERTDLMRRISEWIDRH</sequence>
<dbReference type="OrthoDB" id="2152029at2759"/>
<dbReference type="PANTHER" id="PTHR48081">
    <property type="entry name" value="AB HYDROLASE SUPERFAMILY PROTEIN C4A8.06C"/>
    <property type="match status" value="1"/>
</dbReference>
<keyword evidence="5" id="KW-1185">Reference proteome</keyword>
<dbReference type="Proteomes" id="UP000076738">
    <property type="component" value="Unassembled WGS sequence"/>
</dbReference>
<dbReference type="InterPro" id="IPR050300">
    <property type="entry name" value="GDXG_lipolytic_enzyme"/>
</dbReference>
<name>A0A167JRN5_CALVF</name>
<accession>A0A167JRN5</accession>
<evidence type="ECO:0000256" key="1">
    <source>
        <dbReference type="ARBA" id="ARBA00022801"/>
    </source>
</evidence>
<evidence type="ECO:0000313" key="4">
    <source>
        <dbReference type="EMBL" id="KZO93836.1"/>
    </source>
</evidence>
<dbReference type="STRING" id="1330018.A0A167JRN5"/>
<evidence type="ECO:0000313" key="5">
    <source>
        <dbReference type="Proteomes" id="UP000076738"/>
    </source>
</evidence>
<gene>
    <name evidence="4" type="ORF">CALVIDRAFT_485491</name>
</gene>
<reference evidence="4 5" key="1">
    <citation type="journal article" date="2016" name="Mol. Biol. Evol.">
        <title>Comparative Genomics of Early-Diverging Mushroom-Forming Fungi Provides Insights into the Origins of Lignocellulose Decay Capabilities.</title>
        <authorList>
            <person name="Nagy L.G."/>
            <person name="Riley R."/>
            <person name="Tritt A."/>
            <person name="Adam C."/>
            <person name="Daum C."/>
            <person name="Floudas D."/>
            <person name="Sun H."/>
            <person name="Yadav J.S."/>
            <person name="Pangilinan J."/>
            <person name="Larsson K.H."/>
            <person name="Matsuura K."/>
            <person name="Barry K."/>
            <person name="Labutti K."/>
            <person name="Kuo R."/>
            <person name="Ohm R.A."/>
            <person name="Bhattacharya S.S."/>
            <person name="Shirouzu T."/>
            <person name="Yoshinaga Y."/>
            <person name="Martin F.M."/>
            <person name="Grigoriev I.V."/>
            <person name="Hibbett D.S."/>
        </authorList>
    </citation>
    <scope>NUCLEOTIDE SEQUENCE [LARGE SCALE GENOMIC DNA]</scope>
    <source>
        <strain evidence="4 5">TUFC12733</strain>
    </source>
</reference>
<dbReference type="SUPFAM" id="SSF53474">
    <property type="entry name" value="alpha/beta-Hydrolases"/>
    <property type="match status" value="1"/>
</dbReference>
<proteinExistence type="predicted"/>
<keyword evidence="1 4" id="KW-0378">Hydrolase</keyword>
<dbReference type="Pfam" id="PF07859">
    <property type="entry name" value="Abhydrolase_3"/>
    <property type="match status" value="1"/>
</dbReference>
<feature type="domain" description="Alpha/beta hydrolase fold-3" evidence="3">
    <location>
        <begin position="145"/>
        <end position="374"/>
    </location>
</feature>
<dbReference type="EMBL" id="KV417299">
    <property type="protein sequence ID" value="KZO93836.1"/>
    <property type="molecule type" value="Genomic_DNA"/>
</dbReference>
<dbReference type="GO" id="GO:0016787">
    <property type="term" value="F:hydrolase activity"/>
    <property type="evidence" value="ECO:0007669"/>
    <property type="project" value="UniProtKB-KW"/>
</dbReference>
<dbReference type="PANTHER" id="PTHR48081:SF8">
    <property type="entry name" value="ALPHA_BETA HYDROLASE FOLD-3 DOMAIN-CONTAINING PROTEIN-RELATED"/>
    <property type="match status" value="1"/>
</dbReference>
<dbReference type="AlphaFoldDB" id="A0A167JRN5"/>
<dbReference type="Gene3D" id="3.40.50.1820">
    <property type="entry name" value="alpha/beta hydrolase"/>
    <property type="match status" value="1"/>
</dbReference>
<evidence type="ECO:0000259" key="3">
    <source>
        <dbReference type="Pfam" id="PF07859"/>
    </source>
</evidence>
<dbReference type="InterPro" id="IPR029058">
    <property type="entry name" value="AB_hydrolase_fold"/>
</dbReference>
<dbReference type="InterPro" id="IPR013094">
    <property type="entry name" value="AB_hydrolase_3"/>
</dbReference>
<keyword evidence="2" id="KW-0812">Transmembrane</keyword>
<protein>
    <submittedName>
        <fullName evidence="4">Alpha/beta-hydrolase</fullName>
    </submittedName>
</protein>
<organism evidence="4 5">
    <name type="scientific">Calocera viscosa (strain TUFC12733)</name>
    <dbReference type="NCBI Taxonomy" id="1330018"/>
    <lineage>
        <taxon>Eukaryota</taxon>
        <taxon>Fungi</taxon>
        <taxon>Dikarya</taxon>
        <taxon>Basidiomycota</taxon>
        <taxon>Agaricomycotina</taxon>
        <taxon>Dacrymycetes</taxon>
        <taxon>Dacrymycetales</taxon>
        <taxon>Dacrymycetaceae</taxon>
        <taxon>Calocera</taxon>
    </lineage>
</organism>
<keyword evidence="2" id="KW-0472">Membrane</keyword>
<evidence type="ECO:0000256" key="2">
    <source>
        <dbReference type="SAM" id="Phobius"/>
    </source>
</evidence>
<keyword evidence="2" id="KW-1133">Transmembrane helix</keyword>